<dbReference type="RefSeq" id="WP_212491877.1">
    <property type="nucleotide sequence ID" value="NZ_JAFCJH010000003.1"/>
</dbReference>
<dbReference type="PROSITE" id="PS50924">
    <property type="entry name" value="MHYT"/>
    <property type="match status" value="1"/>
</dbReference>
<evidence type="ECO:0000313" key="5">
    <source>
        <dbReference type="Proteomes" id="UP001315278"/>
    </source>
</evidence>
<dbReference type="PANTHER" id="PTHR35152:SF1">
    <property type="entry name" value="DOMAIN SIGNALLING PROTEIN, PUTATIVE (AFU_ORTHOLOGUE AFUA_5G11310)-RELATED"/>
    <property type="match status" value="1"/>
</dbReference>
<gene>
    <name evidence="4" type="ORF">JQ615_04170</name>
</gene>
<feature type="domain" description="MHYT" evidence="2">
    <location>
        <begin position="5"/>
        <end position="193"/>
    </location>
</feature>
<dbReference type="Pfam" id="PF03707">
    <property type="entry name" value="MHYT"/>
    <property type="match status" value="3"/>
</dbReference>
<evidence type="ECO:0000313" key="4">
    <source>
        <dbReference type="EMBL" id="MBR0794583.1"/>
    </source>
</evidence>
<feature type="transmembrane region" description="Helical" evidence="1">
    <location>
        <begin position="168"/>
        <end position="192"/>
    </location>
</feature>
<keyword evidence="5" id="KW-1185">Reference proteome</keyword>
<comment type="caution">
    <text evidence="4">The sequence shown here is derived from an EMBL/GenBank/DDBJ whole genome shotgun (WGS) entry which is preliminary data.</text>
</comment>
<accession>A0ABS5FCT7</accession>
<dbReference type="Gene3D" id="2.40.50.1020">
    <property type="entry name" value="LytTr DNA-binding domain"/>
    <property type="match status" value="1"/>
</dbReference>
<feature type="transmembrane region" description="Helical" evidence="1">
    <location>
        <begin position="106"/>
        <end position="125"/>
    </location>
</feature>
<proteinExistence type="predicted"/>
<name>A0ABS5FCT7_9BRAD</name>
<dbReference type="SMART" id="SM00850">
    <property type="entry name" value="LytTR"/>
    <property type="match status" value="1"/>
</dbReference>
<feature type="transmembrane region" description="Helical" evidence="1">
    <location>
        <begin position="6"/>
        <end position="29"/>
    </location>
</feature>
<evidence type="ECO:0000256" key="1">
    <source>
        <dbReference type="PROSITE-ProRule" id="PRU00244"/>
    </source>
</evidence>
<keyword evidence="1" id="KW-0812">Transmembrane</keyword>
<dbReference type="Proteomes" id="UP001315278">
    <property type="component" value="Unassembled WGS sequence"/>
</dbReference>
<keyword evidence="1" id="KW-0472">Membrane</keyword>
<dbReference type="PIRSF" id="PIRSF036615">
    <property type="entry name" value="MHYT_LytTR"/>
    <property type="match status" value="1"/>
</dbReference>
<dbReference type="EMBL" id="JAFCJH010000003">
    <property type="protein sequence ID" value="MBR0794583.1"/>
    <property type="molecule type" value="Genomic_DNA"/>
</dbReference>
<dbReference type="GO" id="GO:0003677">
    <property type="term" value="F:DNA binding"/>
    <property type="evidence" value="ECO:0007669"/>
    <property type="project" value="UniProtKB-KW"/>
</dbReference>
<dbReference type="InterPro" id="IPR012073">
    <property type="entry name" value="LytTR_MHYT"/>
</dbReference>
<feature type="transmembrane region" description="Helical" evidence="1">
    <location>
        <begin position="41"/>
        <end position="65"/>
    </location>
</feature>
<reference evidence="5" key="1">
    <citation type="journal article" date="2021" name="ISME J.">
        <title>Evolutionary origin and ecological implication of a unique nif island in free-living Bradyrhizobium lineages.</title>
        <authorList>
            <person name="Tao J."/>
        </authorList>
    </citation>
    <scope>NUCLEOTIDE SEQUENCE [LARGE SCALE GENOMIC DNA]</scope>
    <source>
        <strain evidence="5">SZCCT0434</strain>
    </source>
</reference>
<dbReference type="PROSITE" id="PS50930">
    <property type="entry name" value="HTH_LYTTR"/>
    <property type="match status" value="1"/>
</dbReference>
<evidence type="ECO:0000259" key="3">
    <source>
        <dbReference type="PROSITE" id="PS50930"/>
    </source>
</evidence>
<dbReference type="InterPro" id="IPR007492">
    <property type="entry name" value="LytTR_DNA-bd_dom"/>
</dbReference>
<dbReference type="InterPro" id="IPR005330">
    <property type="entry name" value="MHYT_dom"/>
</dbReference>
<feature type="domain" description="HTH LytTR-type" evidence="3">
    <location>
        <begin position="290"/>
        <end position="395"/>
    </location>
</feature>
<dbReference type="PANTHER" id="PTHR35152">
    <property type="entry name" value="DOMAIN SIGNALLING PROTEIN, PUTATIVE (AFU_ORTHOLOGUE AFUA_5G11310)-RELATED"/>
    <property type="match status" value="1"/>
</dbReference>
<dbReference type="Pfam" id="PF04397">
    <property type="entry name" value="LytTR"/>
    <property type="match status" value="1"/>
</dbReference>
<feature type="transmembrane region" description="Helical" evidence="1">
    <location>
        <begin position="137"/>
        <end position="156"/>
    </location>
</feature>
<feature type="transmembrane region" description="Helical" evidence="1">
    <location>
        <begin position="212"/>
        <end position="233"/>
    </location>
</feature>
<sequence length="400" mass="41541">MFEGHDPYLVALSVVIAILGGYTGFGLAARIRGTPDAGHRLLLAGAACFLAVGIWTMHFVGMLAAPLPAGTAYLVLPTIVSFLICALVVGVSLFFVSIGEPSMPRVVSSAVLLGLGIFTMHYVGMHGLSGDFAMTHAPGMAALSLAIAIAAAYGGLRAFLARHGGVQLALSAVAFGIAVSGMHYTAMAGVQIVPPGAEGHHHMEGLAASPQILSLVVALLCFVIAAGFLLSLVPDPRKKEPSAARTPAPSDEIVDIPITDAAMAPAGPKLRPTPLGGLGQPPRAAPAVKLPVEGADGTHFIDAAEVRSVRADAHYTRIHDGVRERMCPWSISEAEALLDPGLFVRVHRSHIVAIPHVSLVRKEGDGAVIELDGPSPHRVPVSRAKIAEVKARLGLARRTA</sequence>
<keyword evidence="1" id="KW-1133">Transmembrane helix</keyword>
<evidence type="ECO:0000259" key="2">
    <source>
        <dbReference type="PROSITE" id="PS50924"/>
    </source>
</evidence>
<protein>
    <submittedName>
        <fullName evidence="4">LytTR family transcriptional regulator DNA-binding domain-containing protein</fullName>
    </submittedName>
</protein>
<feature type="transmembrane region" description="Helical" evidence="1">
    <location>
        <begin position="71"/>
        <end position="94"/>
    </location>
</feature>
<keyword evidence="4" id="KW-0238">DNA-binding</keyword>
<organism evidence="4 5">
    <name type="scientific">Bradyrhizobium jicamae</name>
    <dbReference type="NCBI Taxonomy" id="280332"/>
    <lineage>
        <taxon>Bacteria</taxon>
        <taxon>Pseudomonadati</taxon>
        <taxon>Pseudomonadota</taxon>
        <taxon>Alphaproteobacteria</taxon>
        <taxon>Hyphomicrobiales</taxon>
        <taxon>Nitrobacteraceae</taxon>
        <taxon>Bradyrhizobium</taxon>
    </lineage>
</organism>